<dbReference type="InterPro" id="IPR029149">
    <property type="entry name" value="Creatin/AminoP/Spt16_N"/>
</dbReference>
<dbReference type="Pfam" id="PF05195">
    <property type="entry name" value="AMP_N"/>
    <property type="match status" value="1"/>
</dbReference>
<dbReference type="InterPro" id="IPR001131">
    <property type="entry name" value="Peptidase_M24B_aminopep-P_CS"/>
</dbReference>
<evidence type="ECO:0000256" key="3">
    <source>
        <dbReference type="ARBA" id="ARBA00022723"/>
    </source>
</evidence>
<sequence length="427" mass="47182">MASSDSDELIESRRQHVADHWNLDSEVVLVRSGSLVPIAGSDLQYEFRPHPDFAYLAGYGVADAVLAYDAKDQRWQLFGPRSTADEMVWHQPANEIGLPITELDEWLKKREQQPLIESHNDLKIESGIAETRLRKDELELSALRFAAATSEAGFSWVYDNVTAGMTEREIQIGIEAEFFRAGAVRTAYPSIVASGPNAAYLHYFYGQDDSLNPTTRTLQKGELLLIDAGGEFGGYASDVTRTMVVGAEPTDVQMFLWQVVQRAQELAIDRCRPGQEWREVHLDSARVICSGLIELGLLRGEVDALVASGAVALFYPHGLGHLIGLTVHDAGGYPPGREPGSHPQSRYLRTDRPLEVGMITSVEPGIYFIDSLLTDPVIRQQFATEVVWESVDPLRGFGGIRIEDDVHVTDGEPEVLSGAIEKPLRIG</sequence>
<dbReference type="InterPro" id="IPR036005">
    <property type="entry name" value="Creatinase/aminopeptidase-like"/>
</dbReference>
<dbReference type="GO" id="GO:0070006">
    <property type="term" value="F:metalloaminopeptidase activity"/>
    <property type="evidence" value="ECO:0007669"/>
    <property type="project" value="InterPro"/>
</dbReference>
<organism evidence="7">
    <name type="scientific">marine metagenome</name>
    <dbReference type="NCBI Taxonomy" id="408172"/>
    <lineage>
        <taxon>unclassified sequences</taxon>
        <taxon>metagenomes</taxon>
        <taxon>ecological metagenomes</taxon>
    </lineage>
</organism>
<comment type="similarity">
    <text evidence="2">Belongs to the peptidase M24B family.</text>
</comment>
<protein>
    <recommendedName>
        <fullName evidence="6">Aminopeptidase P N-terminal domain-containing protein</fullName>
    </recommendedName>
</protein>
<dbReference type="PANTHER" id="PTHR43226">
    <property type="entry name" value="XAA-PRO AMINOPEPTIDASE 3"/>
    <property type="match status" value="1"/>
</dbReference>
<dbReference type="Pfam" id="PF00557">
    <property type="entry name" value="Peptidase_M24"/>
    <property type="match status" value="1"/>
</dbReference>
<evidence type="ECO:0000313" key="7">
    <source>
        <dbReference type="EMBL" id="SUZ49324.1"/>
    </source>
</evidence>
<dbReference type="GO" id="GO:0006508">
    <property type="term" value="P:proteolysis"/>
    <property type="evidence" value="ECO:0007669"/>
    <property type="project" value="TreeGrafter"/>
</dbReference>
<evidence type="ECO:0000259" key="6">
    <source>
        <dbReference type="SMART" id="SM01011"/>
    </source>
</evidence>
<keyword evidence="5" id="KW-0464">Manganese</keyword>
<evidence type="ECO:0000256" key="1">
    <source>
        <dbReference type="ARBA" id="ARBA00001936"/>
    </source>
</evidence>
<keyword evidence="3" id="KW-0479">Metal-binding</keyword>
<evidence type="ECO:0000256" key="5">
    <source>
        <dbReference type="ARBA" id="ARBA00023211"/>
    </source>
</evidence>
<accession>A0A381N5I6</accession>
<dbReference type="InterPro" id="IPR007865">
    <property type="entry name" value="Aminopep_P_N"/>
</dbReference>
<name>A0A381N5I6_9ZZZZ</name>
<reference evidence="7" key="1">
    <citation type="submission" date="2018-05" db="EMBL/GenBank/DDBJ databases">
        <authorList>
            <person name="Lanie J.A."/>
            <person name="Ng W.-L."/>
            <person name="Kazmierczak K.M."/>
            <person name="Andrzejewski T.M."/>
            <person name="Davidsen T.M."/>
            <person name="Wayne K.J."/>
            <person name="Tettelin H."/>
            <person name="Glass J.I."/>
            <person name="Rusch D."/>
            <person name="Podicherti R."/>
            <person name="Tsui H.-C.T."/>
            <person name="Winkler M.E."/>
        </authorList>
    </citation>
    <scope>NUCLEOTIDE SEQUENCE</scope>
</reference>
<dbReference type="EMBL" id="UINC01000111">
    <property type="protein sequence ID" value="SUZ49324.1"/>
    <property type="molecule type" value="Genomic_DNA"/>
</dbReference>
<dbReference type="AlphaFoldDB" id="A0A381N5I6"/>
<dbReference type="GO" id="GO:0030145">
    <property type="term" value="F:manganese ion binding"/>
    <property type="evidence" value="ECO:0007669"/>
    <property type="project" value="InterPro"/>
</dbReference>
<dbReference type="InterPro" id="IPR052433">
    <property type="entry name" value="X-Pro_dipept-like"/>
</dbReference>
<feature type="domain" description="Aminopeptidase P N-terminal" evidence="6">
    <location>
        <begin position="5"/>
        <end position="133"/>
    </location>
</feature>
<dbReference type="SUPFAM" id="SSF55920">
    <property type="entry name" value="Creatinase/aminopeptidase"/>
    <property type="match status" value="1"/>
</dbReference>
<comment type="cofactor">
    <cofactor evidence="1">
        <name>Mn(2+)</name>
        <dbReference type="ChEBI" id="CHEBI:29035"/>
    </cofactor>
</comment>
<dbReference type="SUPFAM" id="SSF53092">
    <property type="entry name" value="Creatinase/prolidase N-terminal domain"/>
    <property type="match status" value="1"/>
</dbReference>
<evidence type="ECO:0000256" key="2">
    <source>
        <dbReference type="ARBA" id="ARBA00008766"/>
    </source>
</evidence>
<dbReference type="PROSITE" id="PS00491">
    <property type="entry name" value="PROLINE_PEPTIDASE"/>
    <property type="match status" value="1"/>
</dbReference>
<dbReference type="Gene3D" id="3.40.350.10">
    <property type="entry name" value="Creatinase/prolidase N-terminal domain"/>
    <property type="match status" value="1"/>
</dbReference>
<dbReference type="PANTHER" id="PTHR43226:SF4">
    <property type="entry name" value="XAA-PRO AMINOPEPTIDASE 3"/>
    <property type="match status" value="1"/>
</dbReference>
<gene>
    <name evidence="7" type="ORF">METZ01_LOCUS2178</name>
</gene>
<dbReference type="CDD" id="cd01087">
    <property type="entry name" value="Prolidase"/>
    <property type="match status" value="1"/>
</dbReference>
<dbReference type="InterPro" id="IPR000994">
    <property type="entry name" value="Pept_M24"/>
</dbReference>
<dbReference type="Gene3D" id="3.90.230.10">
    <property type="entry name" value="Creatinase/methionine aminopeptidase superfamily"/>
    <property type="match status" value="1"/>
</dbReference>
<dbReference type="SMART" id="SM01011">
    <property type="entry name" value="AMP_N"/>
    <property type="match status" value="1"/>
</dbReference>
<evidence type="ECO:0000256" key="4">
    <source>
        <dbReference type="ARBA" id="ARBA00022801"/>
    </source>
</evidence>
<proteinExistence type="inferred from homology"/>
<keyword evidence="4" id="KW-0378">Hydrolase</keyword>